<dbReference type="InterPro" id="IPR057667">
    <property type="entry name" value="HTH_SB"/>
</dbReference>
<dbReference type="Pfam" id="PF00787">
    <property type="entry name" value="PX"/>
    <property type="match status" value="1"/>
</dbReference>
<dbReference type="InterPro" id="IPR038717">
    <property type="entry name" value="Tc1-like_DDE_dom"/>
</dbReference>
<evidence type="ECO:0000313" key="13">
    <source>
        <dbReference type="EMBL" id="KAK6291100.1"/>
    </source>
</evidence>
<keyword evidence="4" id="KW-0813">Transport</keyword>
<dbReference type="SUPFAM" id="SSF64268">
    <property type="entry name" value="PX domain"/>
    <property type="match status" value="1"/>
</dbReference>
<evidence type="ECO:0000256" key="10">
    <source>
        <dbReference type="ARBA" id="ARBA00029433"/>
    </source>
</evidence>
<comment type="subcellular location">
    <subcellularLocation>
        <location evidence="2">Cytoplasm</location>
    </subcellularLocation>
    <subcellularLocation>
        <location evidence="10">Endomembrane system</location>
        <topology evidence="10">Peripheral membrane protein</topology>
        <orientation evidence="10">Cytoplasmic side</orientation>
    </subcellularLocation>
    <subcellularLocation>
        <location evidence="1">Endosome</location>
    </subcellularLocation>
</comment>
<dbReference type="InterPro" id="IPR036388">
    <property type="entry name" value="WH-like_DNA-bd_sf"/>
</dbReference>
<keyword evidence="6" id="KW-0967">Endosome</keyword>
<evidence type="ECO:0000256" key="9">
    <source>
        <dbReference type="ARBA" id="ARBA00023136"/>
    </source>
</evidence>
<dbReference type="InterPro" id="IPR043544">
    <property type="entry name" value="SNX10/11"/>
</dbReference>
<evidence type="ECO:0000313" key="14">
    <source>
        <dbReference type="Proteomes" id="UP001356427"/>
    </source>
</evidence>
<protein>
    <recommendedName>
        <fullName evidence="12">PX domain-containing protein</fullName>
    </recommendedName>
</protein>
<dbReference type="GO" id="GO:0006886">
    <property type="term" value="P:intracellular protein transport"/>
    <property type="evidence" value="ECO:0007669"/>
    <property type="project" value="InterPro"/>
</dbReference>
<dbReference type="GO" id="GO:0060271">
    <property type="term" value="P:cilium assembly"/>
    <property type="evidence" value="ECO:0007669"/>
    <property type="project" value="TreeGrafter"/>
</dbReference>
<dbReference type="PROSITE" id="PS50195">
    <property type="entry name" value="PX"/>
    <property type="match status" value="1"/>
</dbReference>
<evidence type="ECO:0000256" key="6">
    <source>
        <dbReference type="ARBA" id="ARBA00022753"/>
    </source>
</evidence>
<dbReference type="GO" id="GO:1901981">
    <property type="term" value="F:phosphatidylinositol phosphate binding"/>
    <property type="evidence" value="ECO:0007669"/>
    <property type="project" value="TreeGrafter"/>
</dbReference>
<feature type="compositionally biased region" description="Basic and acidic residues" evidence="11">
    <location>
        <begin position="403"/>
        <end position="412"/>
    </location>
</feature>
<dbReference type="EMBL" id="JAGTTL010000069">
    <property type="protein sequence ID" value="KAK6291100.1"/>
    <property type="molecule type" value="Genomic_DNA"/>
</dbReference>
<dbReference type="InterPro" id="IPR001683">
    <property type="entry name" value="PX_dom"/>
</dbReference>
<evidence type="ECO:0000256" key="8">
    <source>
        <dbReference type="ARBA" id="ARBA00023121"/>
    </source>
</evidence>
<evidence type="ECO:0000256" key="2">
    <source>
        <dbReference type="ARBA" id="ARBA00004496"/>
    </source>
</evidence>
<dbReference type="GO" id="GO:0003676">
    <property type="term" value="F:nucleic acid binding"/>
    <property type="evidence" value="ECO:0007669"/>
    <property type="project" value="InterPro"/>
</dbReference>
<comment type="caution">
    <text evidence="13">The sequence shown here is derived from an EMBL/GenBank/DDBJ whole genome shotgun (WGS) entry which is preliminary data.</text>
</comment>
<feature type="domain" description="PX" evidence="12">
    <location>
        <begin position="208"/>
        <end position="326"/>
    </location>
</feature>
<reference evidence="13 14" key="1">
    <citation type="submission" date="2021-04" db="EMBL/GenBank/DDBJ databases">
        <authorList>
            <person name="De Guttry C."/>
            <person name="Zahm M."/>
            <person name="Klopp C."/>
            <person name="Cabau C."/>
            <person name="Louis A."/>
            <person name="Berthelot C."/>
            <person name="Parey E."/>
            <person name="Roest Crollius H."/>
            <person name="Montfort J."/>
            <person name="Robinson-Rechavi M."/>
            <person name="Bucao C."/>
            <person name="Bouchez O."/>
            <person name="Gislard M."/>
            <person name="Lluch J."/>
            <person name="Milhes M."/>
            <person name="Lampietro C."/>
            <person name="Lopez Roques C."/>
            <person name="Donnadieu C."/>
            <person name="Braasch I."/>
            <person name="Desvignes T."/>
            <person name="Postlethwait J."/>
            <person name="Bobe J."/>
            <person name="Wedekind C."/>
            <person name="Guiguen Y."/>
        </authorList>
    </citation>
    <scope>NUCLEOTIDE SEQUENCE [LARGE SCALE GENOMIC DNA]</scope>
    <source>
        <strain evidence="13">Cs_M1</strain>
        <tissue evidence="13">Blood</tissue>
    </source>
</reference>
<feature type="region of interest" description="Disordered" evidence="11">
    <location>
        <begin position="381"/>
        <end position="459"/>
    </location>
</feature>
<accession>A0AAN8KRH9</accession>
<dbReference type="InterPro" id="IPR036397">
    <property type="entry name" value="RNaseH_sf"/>
</dbReference>
<evidence type="ECO:0000256" key="3">
    <source>
        <dbReference type="ARBA" id="ARBA00010883"/>
    </source>
</evidence>
<dbReference type="SMART" id="SM00312">
    <property type="entry name" value="PX"/>
    <property type="match status" value="1"/>
</dbReference>
<feature type="compositionally biased region" description="Basic and acidic residues" evidence="11">
    <location>
        <begin position="439"/>
        <end position="448"/>
    </location>
</feature>
<keyword evidence="8" id="KW-0446">Lipid-binding</keyword>
<name>A0AAN8KRH9_9TELE</name>
<dbReference type="InterPro" id="IPR036871">
    <property type="entry name" value="PX_dom_sf"/>
</dbReference>
<dbReference type="CDD" id="cd06898">
    <property type="entry name" value="PX_SNX10"/>
    <property type="match status" value="1"/>
</dbReference>
<gene>
    <name evidence="13" type="ORF">J4Q44_G00384990</name>
</gene>
<evidence type="ECO:0000256" key="5">
    <source>
        <dbReference type="ARBA" id="ARBA00022490"/>
    </source>
</evidence>
<evidence type="ECO:0000256" key="11">
    <source>
        <dbReference type="SAM" id="MobiDB-lite"/>
    </source>
</evidence>
<dbReference type="Proteomes" id="UP001356427">
    <property type="component" value="Unassembled WGS sequence"/>
</dbReference>
<organism evidence="13 14">
    <name type="scientific">Coregonus suidteri</name>
    <dbReference type="NCBI Taxonomy" id="861788"/>
    <lineage>
        <taxon>Eukaryota</taxon>
        <taxon>Metazoa</taxon>
        <taxon>Chordata</taxon>
        <taxon>Craniata</taxon>
        <taxon>Vertebrata</taxon>
        <taxon>Euteleostomi</taxon>
        <taxon>Actinopterygii</taxon>
        <taxon>Neopterygii</taxon>
        <taxon>Teleostei</taxon>
        <taxon>Protacanthopterygii</taxon>
        <taxon>Salmoniformes</taxon>
        <taxon>Salmonidae</taxon>
        <taxon>Coregoninae</taxon>
        <taxon>Coregonus</taxon>
    </lineage>
</organism>
<sequence length="459" mass="52591">MAKTRELCKDIRDKIVDLHKAGMGYRTTGKRLGEKATTVGAIIRKLKKFKMTVNHPRSGAPCKISPRGASMIMRKKKDEYNPKNTIPTVKHGGGNIILWGCFSAKGTGRLHRIEGRMDGAMYREILANNLLPSVRALKMGRGWVFQHDNDPKHTARATKEWLCKKHLKVLEWPSQSPDLNPIENLWRELKVCIAQRQPRNLKDLEKQFISVWVRDPRIQKNDFWHAHMDYEICIHTNSLCFTKKISCVRRRYSEFVWLRQKLQANSLLMVQLPELPPKNPFFSLNNAQQITERMKGLQKFLELTLESNLLLSDSCLHLFLQSDLGVSKIEACASGRSHYSVSQAVLRCGCKLRRFNSQEDLLETSRKESWDSDSVSVFVEPEPSSKYGTASSPPETLALSLPDRTRPNHNQEDTLALSLPDRTRPNHNQEETLALSLPDRTRPNHNQEETLALSLPDRT</sequence>
<evidence type="ECO:0000259" key="12">
    <source>
        <dbReference type="PROSITE" id="PS50195"/>
    </source>
</evidence>
<feature type="compositionally biased region" description="Basic and acidic residues" evidence="11">
    <location>
        <begin position="421"/>
        <end position="430"/>
    </location>
</feature>
<dbReference type="Pfam" id="PF25787">
    <property type="entry name" value="HTH_SB"/>
    <property type="match status" value="1"/>
</dbReference>
<comment type="similarity">
    <text evidence="3">Belongs to the sorting nexin family.</text>
</comment>
<evidence type="ECO:0000256" key="7">
    <source>
        <dbReference type="ARBA" id="ARBA00022927"/>
    </source>
</evidence>
<dbReference type="Pfam" id="PF13358">
    <property type="entry name" value="DDE_3"/>
    <property type="match status" value="1"/>
</dbReference>
<dbReference type="AlphaFoldDB" id="A0AAN8KRH9"/>
<dbReference type="GO" id="GO:0016050">
    <property type="term" value="P:vesicle organization"/>
    <property type="evidence" value="ECO:0007669"/>
    <property type="project" value="TreeGrafter"/>
</dbReference>
<dbReference type="Gene3D" id="1.10.10.10">
    <property type="entry name" value="Winged helix-like DNA-binding domain superfamily/Winged helix DNA-binding domain"/>
    <property type="match status" value="1"/>
</dbReference>
<dbReference type="PANTHER" id="PTHR46209">
    <property type="entry name" value="PX DOMAIN-CONTAINING PROTEIN"/>
    <property type="match status" value="1"/>
</dbReference>
<dbReference type="PANTHER" id="PTHR46209:SF4">
    <property type="entry name" value="SORTING NEXIN-10B"/>
    <property type="match status" value="1"/>
</dbReference>
<evidence type="ECO:0000256" key="1">
    <source>
        <dbReference type="ARBA" id="ARBA00004177"/>
    </source>
</evidence>
<evidence type="ECO:0000256" key="4">
    <source>
        <dbReference type="ARBA" id="ARBA00022448"/>
    </source>
</evidence>
<keyword evidence="14" id="KW-1185">Reference proteome</keyword>
<dbReference type="GO" id="GO:0005768">
    <property type="term" value="C:endosome"/>
    <property type="evidence" value="ECO:0007669"/>
    <property type="project" value="UniProtKB-SubCell"/>
</dbReference>
<keyword evidence="7" id="KW-0653">Protein transport</keyword>
<proteinExistence type="inferred from homology"/>
<dbReference type="Gene3D" id="3.30.420.10">
    <property type="entry name" value="Ribonuclease H-like superfamily/Ribonuclease H"/>
    <property type="match status" value="1"/>
</dbReference>
<keyword evidence="9" id="KW-0472">Membrane</keyword>
<keyword evidence="5" id="KW-0963">Cytoplasm</keyword>